<dbReference type="EMBL" id="JBCLYO010000004">
    <property type="protein sequence ID" value="KAL0089911.1"/>
    <property type="molecule type" value="Genomic_DNA"/>
</dbReference>
<organism evidence="12 13">
    <name type="scientific">Phycomyces blakesleeanus</name>
    <dbReference type="NCBI Taxonomy" id="4837"/>
    <lineage>
        <taxon>Eukaryota</taxon>
        <taxon>Fungi</taxon>
        <taxon>Fungi incertae sedis</taxon>
        <taxon>Mucoromycota</taxon>
        <taxon>Mucoromycotina</taxon>
        <taxon>Mucoromycetes</taxon>
        <taxon>Mucorales</taxon>
        <taxon>Phycomycetaceae</taxon>
        <taxon>Phycomyces</taxon>
    </lineage>
</organism>
<proteinExistence type="inferred from homology"/>
<feature type="domain" description="Aminoacyl-tRNA synthetase class I anticodon-binding" evidence="11">
    <location>
        <begin position="367"/>
        <end position="521"/>
    </location>
</feature>
<dbReference type="SUPFAM" id="SSF52374">
    <property type="entry name" value="Nucleotidylyl transferase"/>
    <property type="match status" value="1"/>
</dbReference>
<dbReference type="SUPFAM" id="SSF48163">
    <property type="entry name" value="An anticodon-binding domain of class I aminoacyl-tRNA synthetases"/>
    <property type="match status" value="1"/>
</dbReference>
<protein>
    <recommendedName>
        <fullName evidence="2">glutamate--tRNA ligase</fullName>
        <ecNumber evidence="2">6.1.1.17</ecNumber>
    </recommendedName>
    <alternativeName>
        <fullName evidence="8">Glutamyl-tRNA synthetase</fullName>
    </alternativeName>
</protein>
<keyword evidence="7 9" id="KW-0030">Aminoacyl-tRNA synthetase</keyword>
<keyword evidence="3 9" id="KW-0436">Ligase</keyword>
<accession>A0ABR3B3S0</accession>
<evidence type="ECO:0000256" key="6">
    <source>
        <dbReference type="ARBA" id="ARBA00022917"/>
    </source>
</evidence>
<evidence type="ECO:0000256" key="7">
    <source>
        <dbReference type="ARBA" id="ARBA00023146"/>
    </source>
</evidence>
<evidence type="ECO:0000313" key="12">
    <source>
        <dbReference type="EMBL" id="KAL0089911.1"/>
    </source>
</evidence>
<keyword evidence="4 9" id="KW-0547">Nucleotide-binding</keyword>
<evidence type="ECO:0000259" key="10">
    <source>
        <dbReference type="Pfam" id="PF00749"/>
    </source>
</evidence>
<evidence type="ECO:0000256" key="4">
    <source>
        <dbReference type="ARBA" id="ARBA00022741"/>
    </source>
</evidence>
<evidence type="ECO:0000313" key="13">
    <source>
        <dbReference type="Proteomes" id="UP001448207"/>
    </source>
</evidence>
<dbReference type="InterPro" id="IPR000924">
    <property type="entry name" value="Glu/Gln-tRNA-synth"/>
</dbReference>
<evidence type="ECO:0000256" key="8">
    <source>
        <dbReference type="ARBA" id="ARBA00030865"/>
    </source>
</evidence>
<dbReference type="HAMAP" id="MF_00022">
    <property type="entry name" value="Glu_tRNA_synth_type1"/>
    <property type="match status" value="1"/>
</dbReference>
<dbReference type="InterPro" id="IPR008925">
    <property type="entry name" value="aa_tRNA-synth_I_cd-bd_sf"/>
</dbReference>
<comment type="similarity">
    <text evidence="1">Belongs to the class-I aminoacyl-tRNA synthetase family. Glutamate--tRNA ligase type 1 subfamily.</text>
</comment>
<dbReference type="InterPro" id="IPR020058">
    <property type="entry name" value="Glu/Gln-tRNA-synth_Ib_cat-dom"/>
</dbReference>
<gene>
    <name evidence="12" type="ORF">J3Q64DRAFT_1389921</name>
</gene>
<evidence type="ECO:0000256" key="2">
    <source>
        <dbReference type="ARBA" id="ARBA00012835"/>
    </source>
</evidence>
<dbReference type="NCBIfam" id="TIGR00464">
    <property type="entry name" value="gltX_bact"/>
    <property type="match status" value="1"/>
</dbReference>
<comment type="caution">
    <text evidence="12">The sequence shown here is derived from an EMBL/GenBank/DDBJ whole genome shotgun (WGS) entry which is preliminary data.</text>
</comment>
<dbReference type="CDD" id="cd00808">
    <property type="entry name" value="GluRS_core"/>
    <property type="match status" value="1"/>
</dbReference>
<evidence type="ECO:0000256" key="3">
    <source>
        <dbReference type="ARBA" id="ARBA00022598"/>
    </source>
</evidence>
<dbReference type="Gene3D" id="3.40.50.620">
    <property type="entry name" value="HUPs"/>
    <property type="match status" value="1"/>
</dbReference>
<keyword evidence="6 9" id="KW-0648">Protein biosynthesis</keyword>
<sequence>MLGSFRLLKRSFRTNVNFNSDFQKPIRLMHTPARVRFAPSPTGYLHLGGLRTALFNYLLAKKTGGQFILRIEDTDRTRFVPGATEKLMDALSWAGIHPDEGPHHGGPHEPYYQSKRTKIYQDYAEELVKQGHAYRCFCTQERLLRVRESSQKTGRLVAYDKHCSYYTEDEIKENMEKELPFTIRLNTPEGSTNVKDTVYGNITFNNKTLDDTILIKSDGFPTYHLANVVDDHLMGITHVLRGEEWMPSTPKHVILYKALGWTPPQFVHLPLLMNADKTKLSKRSGDVHVEQYIEKGYLPEALNNFVALLGWNPNSEEEVFSPEELIEKFDLKQLNKSNAVVDIGKLDWMNKQHLLRRAQTPEGLESLVDLLQPMIKTSFETKLQEENASSRLERTYLSAVVNTIKDRIRNIRDIPQLCGYYFVEPDYDSDDAKALYKKLNKQAVDLALASTTQETLGSLESFDAVSIKQWIHELAELNNIKQNHLMMAMRYAVTGTRVGAGVAETMEVLGRPVCLNRLAHAVKQ</sequence>
<dbReference type="Gene3D" id="1.10.10.350">
    <property type="match status" value="1"/>
</dbReference>
<dbReference type="PROSITE" id="PS00178">
    <property type="entry name" value="AA_TRNA_LIGASE_I"/>
    <property type="match status" value="1"/>
</dbReference>
<feature type="domain" description="Glutamyl/glutaminyl-tRNA synthetase class Ib catalytic" evidence="10">
    <location>
        <begin position="34"/>
        <end position="348"/>
    </location>
</feature>
<keyword evidence="13" id="KW-1185">Reference proteome</keyword>
<dbReference type="Proteomes" id="UP001448207">
    <property type="component" value="Unassembled WGS sequence"/>
</dbReference>
<reference evidence="12 13" key="1">
    <citation type="submission" date="2024-04" db="EMBL/GenBank/DDBJ databases">
        <title>Symmetric and asymmetric DNA N6-adenine methylation regulates different biological responses in Mucorales.</title>
        <authorList>
            <consortium name="Lawrence Berkeley National Laboratory"/>
            <person name="Lax C."/>
            <person name="Mondo S.J."/>
            <person name="Osorio-Concepcion M."/>
            <person name="Muszewska A."/>
            <person name="Corrochano-Luque M."/>
            <person name="Gutierrez G."/>
            <person name="Riley R."/>
            <person name="Lipzen A."/>
            <person name="Guo J."/>
            <person name="Hundley H."/>
            <person name="Amirebrahimi M."/>
            <person name="Ng V."/>
            <person name="Lorenzo-Gutierrez D."/>
            <person name="Binder U."/>
            <person name="Yang J."/>
            <person name="Song Y."/>
            <person name="Canovas D."/>
            <person name="Navarro E."/>
            <person name="Freitag M."/>
            <person name="Gabaldon T."/>
            <person name="Grigoriev I.V."/>
            <person name="Corrochano L.M."/>
            <person name="Nicolas F.E."/>
            <person name="Garre V."/>
        </authorList>
    </citation>
    <scope>NUCLEOTIDE SEQUENCE [LARGE SCALE GENOMIC DNA]</scope>
    <source>
        <strain evidence="12 13">L51</strain>
    </source>
</reference>
<dbReference type="InterPro" id="IPR045462">
    <property type="entry name" value="aa-tRNA-synth_I_cd-bd"/>
</dbReference>
<dbReference type="PRINTS" id="PR00987">
    <property type="entry name" value="TRNASYNTHGLU"/>
</dbReference>
<dbReference type="PANTHER" id="PTHR43311:SF2">
    <property type="entry name" value="GLUTAMATE--TRNA LIGASE, MITOCHONDRIAL-RELATED"/>
    <property type="match status" value="1"/>
</dbReference>
<dbReference type="EC" id="6.1.1.17" evidence="2"/>
<evidence type="ECO:0000256" key="5">
    <source>
        <dbReference type="ARBA" id="ARBA00022840"/>
    </source>
</evidence>
<dbReference type="InterPro" id="IPR001412">
    <property type="entry name" value="aa-tRNA-synth_I_CS"/>
</dbReference>
<dbReference type="InterPro" id="IPR049940">
    <property type="entry name" value="GluQ/Sye"/>
</dbReference>
<dbReference type="InterPro" id="IPR014729">
    <property type="entry name" value="Rossmann-like_a/b/a_fold"/>
</dbReference>
<keyword evidence="5 9" id="KW-0067">ATP-binding</keyword>
<dbReference type="InterPro" id="IPR020751">
    <property type="entry name" value="aa-tRNA-synth_I_codon-bd_sub2"/>
</dbReference>
<dbReference type="Pfam" id="PF00749">
    <property type="entry name" value="tRNA-synt_1c"/>
    <property type="match status" value="1"/>
</dbReference>
<evidence type="ECO:0000256" key="9">
    <source>
        <dbReference type="RuleBase" id="RU363037"/>
    </source>
</evidence>
<dbReference type="InterPro" id="IPR033910">
    <property type="entry name" value="GluRS_core"/>
</dbReference>
<dbReference type="PANTHER" id="PTHR43311">
    <property type="entry name" value="GLUTAMATE--TRNA LIGASE"/>
    <property type="match status" value="1"/>
</dbReference>
<name>A0ABR3B3S0_PHYBL</name>
<dbReference type="Pfam" id="PF19269">
    <property type="entry name" value="Anticodon_2"/>
    <property type="match status" value="1"/>
</dbReference>
<evidence type="ECO:0000256" key="1">
    <source>
        <dbReference type="ARBA" id="ARBA00007894"/>
    </source>
</evidence>
<dbReference type="InterPro" id="IPR004527">
    <property type="entry name" value="Glu-tRNA-ligase_bac/mito"/>
</dbReference>
<evidence type="ECO:0000259" key="11">
    <source>
        <dbReference type="Pfam" id="PF19269"/>
    </source>
</evidence>